<feature type="region of interest" description="Disordered" evidence="1">
    <location>
        <begin position="42"/>
        <end position="62"/>
    </location>
</feature>
<gene>
    <name evidence="2" type="ORF">BCR33DRAFT_569431</name>
</gene>
<reference evidence="2 3" key="1">
    <citation type="submission" date="2016-07" db="EMBL/GenBank/DDBJ databases">
        <title>Pervasive Adenine N6-methylation of Active Genes in Fungi.</title>
        <authorList>
            <consortium name="DOE Joint Genome Institute"/>
            <person name="Mondo S.J."/>
            <person name="Dannebaum R.O."/>
            <person name="Kuo R.C."/>
            <person name="Labutti K."/>
            <person name="Haridas S."/>
            <person name="Kuo A."/>
            <person name="Salamov A."/>
            <person name="Ahrendt S.R."/>
            <person name="Lipzen A."/>
            <person name="Sullivan W."/>
            <person name="Andreopoulos W.B."/>
            <person name="Clum A."/>
            <person name="Lindquist E."/>
            <person name="Daum C."/>
            <person name="Ramamoorthy G.K."/>
            <person name="Gryganskyi A."/>
            <person name="Culley D."/>
            <person name="Magnuson J.K."/>
            <person name="James T.Y."/>
            <person name="O'Malley M.A."/>
            <person name="Stajich J.E."/>
            <person name="Spatafora J.W."/>
            <person name="Visel A."/>
            <person name="Grigoriev I.V."/>
        </authorList>
    </citation>
    <scope>NUCLEOTIDE SEQUENCE [LARGE SCALE GENOMIC DNA]</scope>
    <source>
        <strain evidence="2 3">JEL800</strain>
    </source>
</reference>
<keyword evidence="3" id="KW-1185">Reference proteome</keyword>
<feature type="compositionally biased region" description="Polar residues" evidence="1">
    <location>
        <begin position="51"/>
        <end position="62"/>
    </location>
</feature>
<evidence type="ECO:0000313" key="2">
    <source>
        <dbReference type="EMBL" id="ORY30104.1"/>
    </source>
</evidence>
<organism evidence="2 3">
    <name type="scientific">Rhizoclosmatium globosum</name>
    <dbReference type="NCBI Taxonomy" id="329046"/>
    <lineage>
        <taxon>Eukaryota</taxon>
        <taxon>Fungi</taxon>
        <taxon>Fungi incertae sedis</taxon>
        <taxon>Chytridiomycota</taxon>
        <taxon>Chytridiomycota incertae sedis</taxon>
        <taxon>Chytridiomycetes</taxon>
        <taxon>Chytridiales</taxon>
        <taxon>Chytriomycetaceae</taxon>
        <taxon>Rhizoclosmatium</taxon>
    </lineage>
</organism>
<comment type="caution">
    <text evidence="2">The sequence shown here is derived from an EMBL/GenBank/DDBJ whole genome shotgun (WGS) entry which is preliminary data.</text>
</comment>
<dbReference type="AlphaFoldDB" id="A0A1Y2B5U7"/>
<dbReference type="Proteomes" id="UP000193642">
    <property type="component" value="Unassembled WGS sequence"/>
</dbReference>
<evidence type="ECO:0000256" key="1">
    <source>
        <dbReference type="SAM" id="MobiDB-lite"/>
    </source>
</evidence>
<dbReference type="EMBL" id="MCGO01000084">
    <property type="protein sequence ID" value="ORY30104.1"/>
    <property type="molecule type" value="Genomic_DNA"/>
</dbReference>
<protein>
    <submittedName>
        <fullName evidence="2">Uncharacterized protein</fullName>
    </submittedName>
</protein>
<sequence>MNEVIASCYGITFDQLTTLIKRIEKEEYVDDENTEPGEHLLMRPLRLGPSPQLQASPDENNTATLSATPATQATLQPMLNVIQNQLGLIHQQLATVPNQDASCSTSIPQAAGETVVIPLVRTVRKESPPSTYHQFQKYAGELVRRKKSRCLVSSIVILILICRVEYRRRGTRK</sequence>
<dbReference type="OrthoDB" id="10456218at2759"/>
<name>A0A1Y2B5U7_9FUNG</name>
<proteinExistence type="predicted"/>
<evidence type="ECO:0000313" key="3">
    <source>
        <dbReference type="Proteomes" id="UP000193642"/>
    </source>
</evidence>
<accession>A0A1Y2B5U7</accession>